<evidence type="ECO:0000313" key="1">
    <source>
        <dbReference type="EMBL" id="PGH32453.1"/>
    </source>
</evidence>
<dbReference type="PANTHER" id="PTHR36091">
    <property type="entry name" value="ALTERED INHERITANCE OF MITOCHONDRIA PROTEIN 9, MITOCHONDRIAL"/>
    <property type="match status" value="1"/>
</dbReference>
<dbReference type="VEuPathDB" id="FungiDB:EMCG_09476"/>
<dbReference type="SUPFAM" id="SSF56112">
    <property type="entry name" value="Protein kinase-like (PK-like)"/>
    <property type="match status" value="1"/>
</dbReference>
<keyword evidence="2" id="KW-1185">Reference proteome</keyword>
<comment type="caution">
    <text evidence="1">The sequence shown here is derived from an EMBL/GenBank/DDBJ whole genome shotgun (WGS) entry which is preliminary data.</text>
</comment>
<proteinExistence type="predicted"/>
<dbReference type="GO" id="GO:0005739">
    <property type="term" value="C:mitochondrion"/>
    <property type="evidence" value="ECO:0007669"/>
    <property type="project" value="TreeGrafter"/>
</dbReference>
<dbReference type="PANTHER" id="PTHR36091:SF2">
    <property type="entry name" value="AMINOGLYCOSIDE PHOSPHOTRANSFERASE DOMAIN-CONTAINING PROTEIN"/>
    <property type="match status" value="1"/>
</dbReference>
<evidence type="ECO:0008006" key="3">
    <source>
        <dbReference type="Google" id="ProtNLM"/>
    </source>
</evidence>
<organism evidence="1 2">
    <name type="scientific">[Emmonsia] crescens</name>
    <dbReference type="NCBI Taxonomy" id="73230"/>
    <lineage>
        <taxon>Eukaryota</taxon>
        <taxon>Fungi</taxon>
        <taxon>Dikarya</taxon>
        <taxon>Ascomycota</taxon>
        <taxon>Pezizomycotina</taxon>
        <taxon>Eurotiomycetes</taxon>
        <taxon>Eurotiomycetidae</taxon>
        <taxon>Onygenales</taxon>
        <taxon>Ajellomycetaceae</taxon>
        <taxon>Emergomyces</taxon>
    </lineage>
</organism>
<dbReference type="Proteomes" id="UP000226031">
    <property type="component" value="Unassembled WGS sequence"/>
</dbReference>
<dbReference type="InterPro" id="IPR011009">
    <property type="entry name" value="Kinase-like_dom_sf"/>
</dbReference>
<dbReference type="STRING" id="73230.A0A2B7ZH14"/>
<dbReference type="EMBL" id="PDND01000092">
    <property type="protein sequence ID" value="PGH32453.1"/>
    <property type="molecule type" value="Genomic_DNA"/>
</dbReference>
<dbReference type="AlphaFoldDB" id="A0A2B7ZH14"/>
<protein>
    <recommendedName>
        <fullName evidence="3">Aminoglycoside phosphotransferase domain-containing protein</fullName>
    </recommendedName>
</protein>
<sequence>MSPLKPAYLSRYCVSNISSTCVHRFGQNYALTLSLNQRLRCQNLCISRQYSLGPNCDSSPGHDPQYREFYKYTGGRWLWDEEKHFRLRYREFNVHALQQIAAQAVGANRCEHISKVIDGGYNKVFRLVMDNGVVAIASLPYLIDGFPAYYSTSSTAATMEFVRTILGIPVPKVLAWDANGDNPVGAEYILAEEAKGTRLNDAWPNMELRDRVATIEDLVSIHKKLLSVTFNRYGSLYFSSCPIKGSSAEVKGLISPAVQRDIMDGFTFGPTAREDFWFKERAKMDINRGPWQTAIEYSLAVGQREIDWMNQHPNLREIDIDSDCPPTDDILSSKAHLSALDKYMRIAPLLLPKDPELVASYLWHPLLHGENVFLEGNRISGIVGWQHAWAGPLFTEASPPAFVKVNGDELTLEYPDNYKDLEEDKRREIEQNVSQSVLRYAYQEFVSKDVPQLSKLFAFDFQQVRTYPIRLCVNSWETNDITRFRESLMKIQRRWDFLGIEGPIPYKFSDDELKGQADKAGRFNESEDFLDQISHLVNRSGWTSNSTYPQVVKIFAEIGREVLQAGDVDESTRAEFQQFIDRESEIEGETK</sequence>
<name>A0A2B7ZH14_9EURO</name>
<reference evidence="1 2" key="1">
    <citation type="submission" date="2017-10" db="EMBL/GenBank/DDBJ databases">
        <title>Comparative genomics in systemic dimorphic fungi from Ajellomycetaceae.</title>
        <authorList>
            <person name="Munoz J.F."/>
            <person name="Mcewen J.G."/>
            <person name="Clay O.K."/>
            <person name="Cuomo C.A."/>
        </authorList>
    </citation>
    <scope>NUCLEOTIDE SEQUENCE [LARGE SCALE GENOMIC DNA]</scope>
    <source>
        <strain evidence="1 2">UAMH4076</strain>
    </source>
</reference>
<dbReference type="InterPro" id="IPR051035">
    <property type="entry name" value="Mito_inheritance_9"/>
</dbReference>
<gene>
    <name evidence="1" type="ORF">GX50_04753</name>
</gene>
<accession>A0A2B7ZH14</accession>
<evidence type="ECO:0000313" key="2">
    <source>
        <dbReference type="Proteomes" id="UP000226031"/>
    </source>
</evidence>